<sequence length="218" mass="24813">MTIQLDQRQSQRLSPPPRLRRANSSSPPPNISCQHENDDAEDGRIACFKRVDGDSPLVVVIVPTGNDEDITFLDDEDKRTHNSYSRNITGPLKKRRKRTTNHSRVLSHPSIVSDDEGEESTHKKKDKTVRFCSPLVTKIVTRPYTHPEDIPKLFYSASDEARFRAAVYEERESRTPAVSKSVVSKAIVVHQGTVLTYLDDDNAFLDDPMFWNGTVTWY</sequence>
<name>A0A7S2SG79_9STRA</name>
<organism evidence="2">
    <name type="scientific">Eucampia antarctica</name>
    <dbReference type="NCBI Taxonomy" id="49252"/>
    <lineage>
        <taxon>Eukaryota</taxon>
        <taxon>Sar</taxon>
        <taxon>Stramenopiles</taxon>
        <taxon>Ochrophyta</taxon>
        <taxon>Bacillariophyta</taxon>
        <taxon>Mediophyceae</taxon>
        <taxon>Biddulphiophycidae</taxon>
        <taxon>Hemiaulales</taxon>
        <taxon>Hemiaulaceae</taxon>
        <taxon>Eucampia</taxon>
    </lineage>
</organism>
<feature type="region of interest" description="Disordered" evidence="1">
    <location>
        <begin position="80"/>
        <end position="123"/>
    </location>
</feature>
<evidence type="ECO:0000313" key="2">
    <source>
        <dbReference type="EMBL" id="CAD9699201.1"/>
    </source>
</evidence>
<proteinExistence type="predicted"/>
<feature type="region of interest" description="Disordered" evidence="1">
    <location>
        <begin position="1"/>
        <end position="37"/>
    </location>
</feature>
<accession>A0A7S2SG79</accession>
<protein>
    <submittedName>
        <fullName evidence="2">Uncharacterized protein</fullName>
    </submittedName>
</protein>
<dbReference type="AlphaFoldDB" id="A0A7S2SG79"/>
<gene>
    <name evidence="2" type="ORF">EANT1437_LOCUS14807</name>
</gene>
<reference evidence="2" key="1">
    <citation type="submission" date="2021-01" db="EMBL/GenBank/DDBJ databases">
        <authorList>
            <person name="Corre E."/>
            <person name="Pelletier E."/>
            <person name="Niang G."/>
            <person name="Scheremetjew M."/>
            <person name="Finn R."/>
            <person name="Kale V."/>
            <person name="Holt S."/>
            <person name="Cochrane G."/>
            <person name="Meng A."/>
            <person name="Brown T."/>
            <person name="Cohen L."/>
        </authorList>
    </citation>
    <scope>NUCLEOTIDE SEQUENCE</scope>
    <source>
        <strain evidence="2">CCMP1452</strain>
    </source>
</reference>
<evidence type="ECO:0000256" key="1">
    <source>
        <dbReference type="SAM" id="MobiDB-lite"/>
    </source>
</evidence>
<feature type="compositionally biased region" description="Basic residues" evidence="1">
    <location>
        <begin position="92"/>
        <end position="101"/>
    </location>
</feature>
<dbReference type="EMBL" id="HBHI01028910">
    <property type="protein sequence ID" value="CAD9699201.1"/>
    <property type="molecule type" value="Transcribed_RNA"/>
</dbReference>